<dbReference type="InterPro" id="IPR052208">
    <property type="entry name" value="DmX-like/RAVE_component"/>
</dbReference>
<dbReference type="Gene3D" id="2.130.10.10">
    <property type="entry name" value="YVTN repeat-like/Quinoprotein amine dehydrogenase"/>
    <property type="match status" value="2"/>
</dbReference>
<feature type="domain" description="RAVE complex protein Rav1 C-terminal" evidence="3">
    <location>
        <begin position="1613"/>
        <end position="1970"/>
    </location>
</feature>
<dbReference type="SMART" id="SM00320">
    <property type="entry name" value="WD40"/>
    <property type="match status" value="12"/>
</dbReference>
<evidence type="ECO:0000256" key="1">
    <source>
        <dbReference type="PROSITE-ProRule" id="PRU00221"/>
    </source>
</evidence>
<proteinExistence type="predicted"/>
<evidence type="ECO:0000313" key="4">
    <source>
        <dbReference type="Proteomes" id="UP000001554"/>
    </source>
</evidence>
<gene>
    <name evidence="5" type="primary">LOC118410636</name>
</gene>
<evidence type="ECO:0000313" key="5">
    <source>
        <dbReference type="RefSeq" id="XP_035668313.1"/>
    </source>
</evidence>
<keyword evidence="4" id="KW-1185">Reference proteome</keyword>
<feature type="region of interest" description="Disordered" evidence="2">
    <location>
        <begin position="469"/>
        <end position="514"/>
    </location>
</feature>
<feature type="repeat" description="WD" evidence="1">
    <location>
        <begin position="3173"/>
        <end position="3205"/>
    </location>
</feature>
<feature type="region of interest" description="Disordered" evidence="2">
    <location>
        <begin position="1381"/>
        <end position="1427"/>
    </location>
</feature>
<feature type="compositionally biased region" description="Acidic residues" evidence="2">
    <location>
        <begin position="2137"/>
        <end position="2157"/>
    </location>
</feature>
<evidence type="ECO:0000256" key="2">
    <source>
        <dbReference type="SAM" id="MobiDB-lite"/>
    </source>
</evidence>
<feature type="compositionally biased region" description="Polar residues" evidence="2">
    <location>
        <begin position="380"/>
        <end position="390"/>
    </location>
</feature>
<feature type="region of interest" description="Disordered" evidence="2">
    <location>
        <begin position="2268"/>
        <end position="2289"/>
    </location>
</feature>
<dbReference type="SUPFAM" id="SSF50969">
    <property type="entry name" value="YVTN repeat-like/Quinoprotein amine dehydrogenase"/>
    <property type="match status" value="1"/>
</dbReference>
<protein>
    <submittedName>
        <fullName evidence="5">DmX-like protein 2</fullName>
    </submittedName>
</protein>
<feature type="region of interest" description="Disordered" evidence="2">
    <location>
        <begin position="3007"/>
        <end position="3036"/>
    </location>
</feature>
<dbReference type="OrthoDB" id="342131at2759"/>
<dbReference type="Pfam" id="PF12234">
    <property type="entry name" value="Rav1p_C"/>
    <property type="match status" value="2"/>
</dbReference>
<dbReference type="PANTHER" id="PTHR13950:SF9">
    <property type="entry name" value="RABCONNECTIN-3A"/>
    <property type="match status" value="1"/>
</dbReference>
<name>A0A9J7KQL1_BRAFL</name>
<feature type="region of interest" description="Disordered" evidence="2">
    <location>
        <begin position="360"/>
        <end position="390"/>
    </location>
</feature>
<dbReference type="InterPro" id="IPR015943">
    <property type="entry name" value="WD40/YVTN_repeat-like_dom_sf"/>
</dbReference>
<feature type="compositionally biased region" description="Low complexity" evidence="2">
    <location>
        <begin position="738"/>
        <end position="752"/>
    </location>
</feature>
<dbReference type="Proteomes" id="UP000001554">
    <property type="component" value="Chromosome 2"/>
</dbReference>
<evidence type="ECO:0000259" key="3">
    <source>
        <dbReference type="Pfam" id="PF12234"/>
    </source>
</evidence>
<feature type="repeat" description="WD" evidence="1">
    <location>
        <begin position="3353"/>
        <end position="3386"/>
    </location>
</feature>
<feature type="region of interest" description="Disordered" evidence="2">
    <location>
        <begin position="1025"/>
        <end position="1053"/>
    </location>
</feature>
<dbReference type="InterPro" id="IPR022033">
    <property type="entry name" value="Rav1p_C"/>
</dbReference>
<feature type="region of interest" description="Disordered" evidence="2">
    <location>
        <begin position="737"/>
        <end position="758"/>
    </location>
</feature>
<keyword evidence="1" id="KW-0853">WD repeat</keyword>
<feature type="compositionally biased region" description="Acidic residues" evidence="2">
    <location>
        <begin position="2821"/>
        <end position="2836"/>
    </location>
</feature>
<reference evidence="4" key="1">
    <citation type="journal article" date="2020" name="Nat. Ecol. Evol.">
        <title>Deeply conserved synteny resolves early events in vertebrate evolution.</title>
        <authorList>
            <person name="Simakov O."/>
            <person name="Marletaz F."/>
            <person name="Yue J.X."/>
            <person name="O'Connell B."/>
            <person name="Jenkins J."/>
            <person name="Brandt A."/>
            <person name="Calef R."/>
            <person name="Tung C.H."/>
            <person name="Huang T.K."/>
            <person name="Schmutz J."/>
            <person name="Satoh N."/>
            <person name="Yu J.K."/>
            <person name="Putnam N.H."/>
            <person name="Green R.E."/>
            <person name="Rokhsar D.S."/>
        </authorList>
    </citation>
    <scope>NUCLEOTIDE SEQUENCE [LARGE SCALE GENOMIC DNA]</scope>
    <source>
        <strain evidence="4">S238N-H82</strain>
    </source>
</reference>
<dbReference type="OMA" id="AENGNTC"/>
<feature type="compositionally biased region" description="Polar residues" evidence="2">
    <location>
        <begin position="2126"/>
        <end position="2135"/>
    </location>
</feature>
<dbReference type="GeneID" id="118410636"/>
<reference evidence="5" key="2">
    <citation type="submission" date="2025-08" db="UniProtKB">
        <authorList>
            <consortium name="RefSeq"/>
        </authorList>
    </citation>
    <scope>IDENTIFICATION</scope>
    <source>
        <strain evidence="5">S238N-H82</strain>
        <tissue evidence="5">Testes</tissue>
    </source>
</reference>
<dbReference type="SUPFAM" id="SSF50978">
    <property type="entry name" value="WD40 repeat-like"/>
    <property type="match status" value="1"/>
</dbReference>
<dbReference type="RefSeq" id="XP_035668313.1">
    <property type="nucleotide sequence ID" value="XM_035812420.1"/>
</dbReference>
<feature type="compositionally biased region" description="Polar residues" evidence="2">
    <location>
        <begin position="3021"/>
        <end position="3032"/>
    </location>
</feature>
<feature type="compositionally biased region" description="Polar residues" evidence="2">
    <location>
        <begin position="1037"/>
        <end position="1053"/>
    </location>
</feature>
<dbReference type="InterPro" id="IPR001680">
    <property type="entry name" value="WD40_rpt"/>
</dbReference>
<accession>A0A9J7KQL1</accession>
<dbReference type="PANTHER" id="PTHR13950">
    <property type="entry name" value="RABCONNECTIN-RELATED"/>
    <property type="match status" value="1"/>
</dbReference>
<dbReference type="PROSITE" id="PS50082">
    <property type="entry name" value="WD_REPEATS_2"/>
    <property type="match status" value="2"/>
</dbReference>
<feature type="compositionally biased region" description="Basic residues" evidence="2">
    <location>
        <begin position="360"/>
        <end position="379"/>
    </location>
</feature>
<dbReference type="GO" id="GO:0043291">
    <property type="term" value="C:RAVE complex"/>
    <property type="evidence" value="ECO:0000318"/>
    <property type="project" value="GO_Central"/>
</dbReference>
<dbReference type="GO" id="GO:0007035">
    <property type="term" value="P:vacuolar acidification"/>
    <property type="evidence" value="ECO:0000318"/>
    <property type="project" value="GO_Central"/>
</dbReference>
<feature type="compositionally biased region" description="Basic and acidic residues" evidence="2">
    <location>
        <begin position="469"/>
        <end position="479"/>
    </location>
</feature>
<feature type="domain" description="RAVE complex protein Rav1 C-terminal" evidence="3">
    <location>
        <begin position="1315"/>
        <end position="1483"/>
    </location>
</feature>
<dbReference type="PROSITE" id="PS50294">
    <property type="entry name" value="WD_REPEATS_REGION"/>
    <property type="match status" value="1"/>
</dbReference>
<feature type="region of interest" description="Disordered" evidence="2">
    <location>
        <begin position="2077"/>
        <end position="2172"/>
    </location>
</feature>
<feature type="compositionally biased region" description="Polar residues" evidence="2">
    <location>
        <begin position="2079"/>
        <end position="2097"/>
    </location>
</feature>
<dbReference type="InterPro" id="IPR036322">
    <property type="entry name" value="WD40_repeat_dom_sf"/>
</dbReference>
<sequence length="3447" mass="382135">MKQHQVLTGAVNPGDHCFAVGNVDGAPFTAYGSGCDLVILGSDFQRVQIFPGTSRGNIQVGCVDCSQNGKIAASYANNVYIFEPYPGISKTGASNKLGVEWQETGGFSVDSLVTNLSWNHDGTRLLVGSNSIQLWGCPDLMEKADGMEEEEEEDAFGTGTVEDIQSTWACIWQCRTATAVCHLQFSPDGQLFASAGKEDRLVKIWFDSRQWRSSLLQDWKAGSAEEPVSTGLYSFIYIAHPRAVTGFSWRRTSKYMPKGSIANCLVTSCRDNICRIWCETVLPEHNLALLQQERVLIDSESYQAAPQRHTSKFAHTAQLFKPVFQTVNNRRVVVPFKNVTEEIQATAFQFLFSTLRKRRPQKRKKHKIRHNLKVKRRQSHPSGDLTSGQSILTPQRHCLSGEMPALNTLHFHLSVTINLSTDIPLLPVVAGSNEDKSFVVHWLNNKELQFTLVMELFLRQLRELQDQEHPLEVADRPDSDNEDNLTEDDARSSGGLSSRSPIKTPDSLLKSPGVSTPSLHSLSVSEAQAVGSSSLLSLPTSSILDRKIESLLRDWNRSADMLFSIHPVDGSFLVWLVEYLDETHPGAFRQAQVSFASRIPAAFPVGDAVGLSSTLLLYCDNTQAVDSNLGPKLEDTKPSTTYSFTHGTGKGAPTNENVETFTPTVMMLSKHSDGSLNQWEVNFAQNSAFSTVVSVSHRARCCGHRFHLNELACHPVLPLLLTTSHHNIPHVEVDDTCSIGSRSRSSSRLSFESGKDTSDPMEKIKARLRHVTGESKHGGAILEDEDTVFPISKDLRHPHGLCSELILWRVDPVGPLSFSGGVTELARINSSHISAFSNVAWVPTLLPSSSLGGMSNSYSACFVASDGDSLRLYQAVIDARMLLQETANMEAERLAESEGFSSGGESVEMAWEKREPLFKIVSQQSTKRPGCVIELDTITQAKRSWKSTQLLHVFQEEFLLGQKQAGEMSISTDPVDTQPLNTSGYDEGFYLVVLEKVEETSVLHMWYIEIVSQLQTPAARDMTPKFNSEYAHDSDTSPETSEPNSPTTGYTPSFHTPTSKLVVTSHKVYEAVLALPEGVQVVDATPAAGHLSSASIYPACLAPYLIVTACSDGKVRFWRCNVSNKASEFEEFSGVMSPVDFVKAQDKKYRWVEWELMVSEKDASSAVQVDGEPVAISSAYNGRFACGFKVLNVPSDKQADRVSMDSNAAFCVAIIECESTGGSEWIVEDTLFLSVPDTSPDRALVPPRQTKYQVLQLDWVSKEDGSHILTVGVGPKVFMYTPVSPALHSSSEQGVEVAPNGLLASMFLPVATLSHKKENQRWMLLRSIDLLTPDGLEAHSMSLSWVRDGILVVGLGDEKHVYSQWSSKTIEEEKVLLSEEVASQDNLSSRDSPSSTPSTSIVSRVSAQGNKPSPEKPTPAEVQSKADLSQNKTLHDIGLFEAAYLASPTLPQYHPQQLMEIMNFGKFRRVRAILSHIVRSISSDDQVTLPAEQDVSGDETDRRRHLTRGLSMLSRSYSISADPFEHGQEGHLDFVELESIAPLPLYALLAADSDKSAFLQQEDAPTKFGDTNADKTDGDAYSTLFEHPDLNVDEDFTAFTVKSKPQPKTISLKQFPPTYFGPEHAKILTMHLTHSRLPGLSSLEQMQLLAVADTLAHTRTEFSEGTSTTAKSETVDGCGLRYLIAMRHHLYLLRSLPPVQRAQVFRQGLATSNFAWAFHSESEADLLNMIPSLHKGKPTWKELKAVGVGWWLRNNNTLRTTMEKVAKAAFQNKNDPMDAALYYMAMKKKTLVWGLFRSVKDKKMMDFFHHNFNEDRWRRAALKNAFALLGKQRFEHAAAFFLLAGSLSDAIEVCINKLEDLQLAMVVARLYNSNLEQDVPDSQKQVLYEHILGLSDAGEEREEGKIHPDPFLRSIAYWLLKDHTRALNCLLQQPKQDDMDSPSSVRSAKGSEYSANPEVFNFYNWLRTHPLLLRRHLSTHEGSVRGAQSTNSSLLAGVGLHASLTASEKGLADKITPLERRLYFTTAHAHFTAGCPMLALEVLSKLPQVTEKSPDNSCNSTVVVNTPEDEEMISKGVITVTQPSTEKSRIDSVSSLDWSKPAVSSSTPAPPTLDWSQPPGGMDWSQPVSTLNSGDTLELDWGNDDDDDDEVEDEEEAEKNPTTTGAGDPNKLTVPAINKQALLASPMETEIERCRKVDIMAQQLKFIACLKILMQELRTLATGYEVDGGQLRYHLYMWLEREIDALRKLCNYRYGGLADDLDDLEDLKESRRPSDSQYSGQDSSGDEADTKKRTLHEILLAEKMDFEAKRHRSARRKHWLKRNHELLRTFLSYCSLHGAGGGGLASVRMELILLLQECQQEKTQQQLLSPLPFPTMLPLVTASVASSKTVVADPIAHIVRMTHDILHTVVDMMAPPTPSETNTTVYKLQTLSAAVSACMYQCLCDSDTYYLQLQGDVLDDGLDQWNSIVYHPQHLMEAGRKRRISSGEDNATPSSAPAKWPGVSSLQTLLASERDEDQPKLNVLLSETLVAVYVSLLIHGLAGNSANELFHLVAHPFDSKMWAAVFGGGVKVQLKQAAQKPAMYSNSRDAMDKQRLRLNLKLLGKANMPSPAPAAEDKPVYKEKFIPPEVSMLDYFITKANMPSPAPAAEDKPVYKEKFIPPEVSMLDYFITKANMPSPAPAAEDKPVYKEKFIPPEVSMLDYFITKANMPSPAPAAEDKPVYKEKFIPPEVSMLDYFITKANMPSPAPAAEDKPVYKEKFIPPEVSMLDYFITKANMPSPAPAAEDKPVYKEKFIPPEVSMLDYFITKPYIPPGQNAIDYDSDETVESESEDEDADSLNISVTEAQLQEHSDPNSYSWSLMRLALVKIVFHNVQSFLPTAGIEMAELPVASPLLHAVLKNLELWQQMLIGRLELFNGPPLDYIPLSGVESTGGPALLRYKAMLEPTNTPFRSNHRSALPAKRLWHHLVHQEVLQDAFIRYCFTKKAHMQEVGTVVRGNRAFDDDYHGKADSGGVSEDVDSGTQSQTPSTDNADPVELMDQLTRDEIRAGGRIRIIHKENEIINCFCTNQANPNCIVVASASHVQELDVSAILNPQPYVWIDEEQPDMESVIGPKSAPGNSEMGEFLFVHTGVERKGSVSAPASPNPHSTGPAMLHSLGYGGVQTGRGGNVMLKRSVSGVRRMASHPTLPYYLTGCQDGSVRMWEWGHAQQISVHRTAGYPRVNRVRFNLQGNKFGVCDSEGYLSLWQLAVSSSAANKPFMTRQCHNKQTSDFVFINSSSFLSTAGHSSEHRNVCLWDTLMPQRSCLVQGFTCHESGSPAIVYAPQQQLLISSGRKGDICIFDVRQRQLRHTFQAHESAVKCLALDPTEEFFVTGSVDGEVKVWGLLVHNLLYSFPAEHMRTSIFRNLGAGVTQLHLGPTNHMFSCGADGTLKWRLLPDRDNLLHTL</sequence>
<dbReference type="FunFam" id="2.130.10.10:FF:002570">
    <property type="entry name" value="Uncharacterized protein"/>
    <property type="match status" value="1"/>
</dbReference>
<dbReference type="InterPro" id="IPR011044">
    <property type="entry name" value="Quino_amine_DH_bsu"/>
</dbReference>
<feature type="compositionally biased region" description="Low complexity" evidence="2">
    <location>
        <begin position="1389"/>
        <end position="1406"/>
    </location>
</feature>
<feature type="region of interest" description="Disordered" evidence="2">
    <location>
        <begin position="2480"/>
        <end position="2500"/>
    </location>
</feature>
<dbReference type="KEGG" id="bfo:118410636"/>
<organism evidence="4 5">
    <name type="scientific">Branchiostoma floridae</name>
    <name type="common">Florida lancelet</name>
    <name type="synonym">Amphioxus</name>
    <dbReference type="NCBI Taxonomy" id="7739"/>
    <lineage>
        <taxon>Eukaryota</taxon>
        <taxon>Metazoa</taxon>
        <taxon>Chordata</taxon>
        <taxon>Cephalochordata</taxon>
        <taxon>Leptocardii</taxon>
        <taxon>Amphioxiformes</taxon>
        <taxon>Branchiostomatidae</taxon>
        <taxon>Branchiostoma</taxon>
    </lineage>
</organism>
<dbReference type="Pfam" id="PF00400">
    <property type="entry name" value="WD40"/>
    <property type="match status" value="3"/>
</dbReference>
<dbReference type="FunFam" id="2.130.10.10:FF:000093">
    <property type="entry name" value="DmX-like protein 1"/>
    <property type="match status" value="1"/>
</dbReference>
<feature type="region of interest" description="Disordered" evidence="2">
    <location>
        <begin position="2816"/>
        <end position="2836"/>
    </location>
</feature>
<feature type="region of interest" description="Disordered" evidence="2">
    <location>
        <begin position="629"/>
        <end position="657"/>
    </location>
</feature>